<keyword evidence="2" id="KW-0805">Transcription regulation</keyword>
<dbReference type="PANTHER" id="PTHR13935">
    <property type="entry name" value="ACHAETE-SCUTE TRANSCRIPTION FACTOR-RELATED"/>
    <property type="match status" value="1"/>
</dbReference>
<keyword evidence="5" id="KW-0175">Coiled coil</keyword>
<dbReference type="Gene3D" id="4.10.280.10">
    <property type="entry name" value="Helix-loop-helix DNA-binding domain"/>
    <property type="match status" value="1"/>
</dbReference>
<dbReference type="EMBL" id="KB870805">
    <property type="protein sequence ID" value="EOA36594.1"/>
    <property type="molecule type" value="Genomic_DNA"/>
</dbReference>
<accession>R0I2Y4</accession>
<name>R0I2Y4_9BRAS</name>
<dbReference type="eggNOG" id="ENOG502S1BU">
    <property type="taxonomic scope" value="Eukaryota"/>
</dbReference>
<evidence type="ECO:0000256" key="4">
    <source>
        <dbReference type="ARBA" id="ARBA00023242"/>
    </source>
</evidence>
<dbReference type="Pfam" id="PF00010">
    <property type="entry name" value="HLH"/>
    <property type="match status" value="1"/>
</dbReference>
<dbReference type="InterPro" id="IPR015660">
    <property type="entry name" value="MASH1/Ascl1a-like"/>
</dbReference>
<evidence type="ECO:0000256" key="5">
    <source>
        <dbReference type="SAM" id="Coils"/>
    </source>
</evidence>
<keyword evidence="9" id="KW-1185">Reference proteome</keyword>
<dbReference type="CDD" id="cd18914">
    <property type="entry name" value="bHLH_AtORG2_like"/>
    <property type="match status" value="1"/>
</dbReference>
<dbReference type="STRING" id="81985.R0I2Y4"/>
<dbReference type="InterPro" id="IPR011598">
    <property type="entry name" value="bHLH_dom"/>
</dbReference>
<evidence type="ECO:0000256" key="2">
    <source>
        <dbReference type="ARBA" id="ARBA00023015"/>
    </source>
</evidence>
<dbReference type="Proteomes" id="UP000029121">
    <property type="component" value="Unassembled WGS sequence"/>
</dbReference>
<dbReference type="KEGG" id="crb:17900214"/>
<proteinExistence type="predicted"/>
<organism evidence="8 9">
    <name type="scientific">Capsella rubella</name>
    <dbReference type="NCBI Taxonomy" id="81985"/>
    <lineage>
        <taxon>Eukaryota</taxon>
        <taxon>Viridiplantae</taxon>
        <taxon>Streptophyta</taxon>
        <taxon>Embryophyta</taxon>
        <taxon>Tracheophyta</taxon>
        <taxon>Spermatophyta</taxon>
        <taxon>Magnoliopsida</taxon>
        <taxon>eudicotyledons</taxon>
        <taxon>Gunneridae</taxon>
        <taxon>Pentapetalae</taxon>
        <taxon>rosids</taxon>
        <taxon>malvids</taxon>
        <taxon>Brassicales</taxon>
        <taxon>Brassicaceae</taxon>
        <taxon>Camelineae</taxon>
        <taxon>Capsella</taxon>
    </lineage>
</organism>
<dbReference type="AlphaFoldDB" id="R0I2Y4"/>
<dbReference type="SUPFAM" id="SSF47459">
    <property type="entry name" value="HLH, helix-loop-helix DNA-binding domain"/>
    <property type="match status" value="1"/>
</dbReference>
<gene>
    <name evidence="8" type="ORF">CARUB_v10011792mg</name>
</gene>
<protein>
    <recommendedName>
        <fullName evidence="7">BHLH domain-containing protein</fullName>
    </recommendedName>
</protein>
<feature type="region of interest" description="Disordered" evidence="6">
    <location>
        <begin position="56"/>
        <end position="82"/>
    </location>
</feature>
<sequence length="258" mass="29443">MDFADSSSFTLDFANENYLDFSSLITPSTLISFQEPNPCNPIIQNDGRQKVRETTMASEIRKGDDEPKNKRAKHKDIERQRRQEATTLYKSLRFILPSHYIKGKRSSSDHVEEAGNYIKDLQKKIKEISEKRDRIKSTVTHRSSSTSRCSLRPLASSTSSTCSCFGDTHMAVVVRPCLIGLEVVVSCCLRHESFLSSVLQLLTQEQYCLNVVSCISTRQPQSFIHTIVSEVVEGIEVYHSEIHEKIMKMGRSSYEYLY</sequence>
<keyword evidence="3" id="KW-0804">Transcription</keyword>
<dbReference type="GO" id="GO:0090575">
    <property type="term" value="C:RNA polymerase II transcription regulator complex"/>
    <property type="evidence" value="ECO:0007669"/>
    <property type="project" value="TreeGrafter"/>
</dbReference>
<evidence type="ECO:0000259" key="7">
    <source>
        <dbReference type="PROSITE" id="PS50888"/>
    </source>
</evidence>
<evidence type="ECO:0000256" key="1">
    <source>
        <dbReference type="ARBA" id="ARBA00004123"/>
    </source>
</evidence>
<comment type="subcellular location">
    <subcellularLocation>
        <location evidence="1">Nucleus</location>
    </subcellularLocation>
</comment>
<dbReference type="OrthoDB" id="1935281at2759"/>
<dbReference type="PANTHER" id="PTHR13935:SF110">
    <property type="entry name" value="TRANSCRIPTION FACTOR BHLH55"/>
    <property type="match status" value="1"/>
</dbReference>
<evidence type="ECO:0000256" key="3">
    <source>
        <dbReference type="ARBA" id="ARBA00023163"/>
    </source>
</evidence>
<dbReference type="GO" id="GO:0000981">
    <property type="term" value="F:DNA-binding transcription factor activity, RNA polymerase II-specific"/>
    <property type="evidence" value="ECO:0007669"/>
    <property type="project" value="TreeGrafter"/>
</dbReference>
<dbReference type="InterPro" id="IPR036638">
    <property type="entry name" value="HLH_DNA-bd_sf"/>
</dbReference>
<dbReference type="PROSITE" id="PS50888">
    <property type="entry name" value="BHLH"/>
    <property type="match status" value="1"/>
</dbReference>
<keyword evidence="4" id="KW-0539">Nucleus</keyword>
<dbReference type="GO" id="GO:0000977">
    <property type="term" value="F:RNA polymerase II transcription regulatory region sequence-specific DNA binding"/>
    <property type="evidence" value="ECO:0007669"/>
    <property type="project" value="TreeGrafter"/>
</dbReference>
<feature type="coiled-coil region" evidence="5">
    <location>
        <begin position="111"/>
        <end position="138"/>
    </location>
</feature>
<feature type="domain" description="BHLH" evidence="7">
    <location>
        <begin position="69"/>
        <end position="121"/>
    </location>
</feature>
<evidence type="ECO:0000256" key="6">
    <source>
        <dbReference type="SAM" id="MobiDB-lite"/>
    </source>
</evidence>
<evidence type="ECO:0000313" key="8">
    <source>
        <dbReference type="EMBL" id="EOA36594.1"/>
    </source>
</evidence>
<reference evidence="9" key="1">
    <citation type="journal article" date="2013" name="Nat. Genet.">
        <title>The Capsella rubella genome and the genomic consequences of rapid mating system evolution.</title>
        <authorList>
            <person name="Slotte T."/>
            <person name="Hazzouri K.M."/>
            <person name="Agren J.A."/>
            <person name="Koenig D."/>
            <person name="Maumus F."/>
            <person name="Guo Y.L."/>
            <person name="Steige K."/>
            <person name="Platts A.E."/>
            <person name="Escobar J.S."/>
            <person name="Newman L.K."/>
            <person name="Wang W."/>
            <person name="Mandakova T."/>
            <person name="Vello E."/>
            <person name="Smith L.M."/>
            <person name="Henz S.R."/>
            <person name="Steffen J."/>
            <person name="Takuno S."/>
            <person name="Brandvain Y."/>
            <person name="Coop G."/>
            <person name="Andolfatto P."/>
            <person name="Hu T.T."/>
            <person name="Blanchette M."/>
            <person name="Clark R.M."/>
            <person name="Quesneville H."/>
            <person name="Nordborg M."/>
            <person name="Gaut B.S."/>
            <person name="Lysak M.A."/>
            <person name="Jenkins J."/>
            <person name="Grimwood J."/>
            <person name="Chapman J."/>
            <person name="Prochnik S."/>
            <person name="Shu S."/>
            <person name="Rokhsar D."/>
            <person name="Schmutz J."/>
            <person name="Weigel D."/>
            <person name="Wright S.I."/>
        </authorList>
    </citation>
    <scope>NUCLEOTIDE SEQUENCE [LARGE SCALE GENOMIC DNA]</scope>
    <source>
        <strain evidence="9">cv. Monte Gargano</strain>
    </source>
</reference>
<evidence type="ECO:0000313" key="9">
    <source>
        <dbReference type="Proteomes" id="UP000029121"/>
    </source>
</evidence>
<dbReference type="GO" id="GO:0046983">
    <property type="term" value="F:protein dimerization activity"/>
    <property type="evidence" value="ECO:0007669"/>
    <property type="project" value="InterPro"/>
</dbReference>